<evidence type="ECO:0000256" key="2">
    <source>
        <dbReference type="ARBA" id="ARBA00006855"/>
    </source>
</evidence>
<feature type="transmembrane region" description="Helical" evidence="11">
    <location>
        <begin position="148"/>
        <end position="172"/>
    </location>
</feature>
<dbReference type="FunFam" id="1.20.1280.290:FF:000016">
    <property type="entry name" value="Cystinosin homolog"/>
    <property type="match status" value="1"/>
</dbReference>
<sequence length="380" mass="42792">MPEFGLSDKPAPTVETTVVLPVEPMIDERPAEDEVTPIHKMDHDVNLSNGGHSSLAESPRKLADPSGIKIWKYEIPTRIVAPVCAFLMLGLSVILTFTAPVVNANPKPWNYISALIGWIYFLAWGVSFLPQLYFNFRRWSVEGQSFEFVTLNIIGFACYSTYTLCFYANSAVQEMYRERHDGMSNTVALNDVVFAVYALTCCIVNGVQIIFMDRGGQKLSIFAIGLICLIIFVILLWTFLIVGGVKKTHVFNYLDLLYGLSMIKLGISIVKYLPQIYLNYKRKCTIGWNIWNVILDFTGGILSIVQQVMDSWVTGNWEGMTGNPVKFALGSVSILYDVVFLVQHFVLYRQNNKDFAASDDCTEAVDSRQQSEESVVRHLV</sequence>
<evidence type="ECO:0000256" key="4">
    <source>
        <dbReference type="ARBA" id="ARBA00022692"/>
    </source>
</evidence>
<keyword evidence="4 11" id="KW-0812">Transmembrane</keyword>
<keyword evidence="3" id="KW-0813">Transport</keyword>
<evidence type="ECO:0000256" key="6">
    <source>
        <dbReference type="ARBA" id="ARBA00022847"/>
    </source>
</evidence>
<dbReference type="OrthoDB" id="75720at2759"/>
<proteinExistence type="inferred from homology"/>
<evidence type="ECO:0000256" key="8">
    <source>
        <dbReference type="ARBA" id="ARBA00023136"/>
    </source>
</evidence>
<dbReference type="InterPro" id="IPR006603">
    <property type="entry name" value="PQ-loop_rpt"/>
</dbReference>
<keyword evidence="8 11" id="KW-0472">Membrane</keyword>
<evidence type="ECO:0000313" key="13">
    <source>
        <dbReference type="Proteomes" id="UP000192257"/>
    </source>
</evidence>
<accession>A0A1X0NQU0</accession>
<dbReference type="RefSeq" id="XP_028881148.1">
    <property type="nucleotide sequence ID" value="XM_029027644.1"/>
</dbReference>
<evidence type="ECO:0000256" key="10">
    <source>
        <dbReference type="ARBA" id="ARBA00048473"/>
    </source>
</evidence>
<dbReference type="STRING" id="67003.A0A1X0NQU0"/>
<evidence type="ECO:0000256" key="3">
    <source>
        <dbReference type="ARBA" id="ARBA00022448"/>
    </source>
</evidence>
<evidence type="ECO:0000313" key="12">
    <source>
        <dbReference type="EMBL" id="ORC87082.1"/>
    </source>
</evidence>
<evidence type="ECO:0000256" key="9">
    <source>
        <dbReference type="ARBA" id="ARBA00023228"/>
    </source>
</evidence>
<comment type="subcellular location">
    <subcellularLocation>
        <location evidence="1">Lysosome membrane</location>
        <topology evidence="1">Multi-pass membrane protein</topology>
    </subcellularLocation>
</comment>
<feature type="transmembrane region" description="Helical" evidence="11">
    <location>
        <begin position="192"/>
        <end position="212"/>
    </location>
</feature>
<dbReference type="GO" id="GO:0005765">
    <property type="term" value="C:lysosomal membrane"/>
    <property type="evidence" value="ECO:0007669"/>
    <property type="project" value="UniProtKB-SubCell"/>
</dbReference>
<feature type="transmembrane region" description="Helical" evidence="11">
    <location>
        <begin position="219"/>
        <end position="244"/>
    </location>
</feature>
<protein>
    <submittedName>
        <fullName evidence="12">Cystinosin</fullName>
    </submittedName>
</protein>
<reference evidence="12 13" key="1">
    <citation type="submission" date="2017-03" db="EMBL/GenBank/DDBJ databases">
        <title>An alternative strategy for trypanosome survival in the mammalian bloodstream revealed through genome and transcriptome analysis of the ubiquitous bovine parasite Trypanosoma (Megatrypanum) theileri.</title>
        <authorList>
            <person name="Kelly S."/>
            <person name="Ivens A."/>
            <person name="Mott A."/>
            <person name="O'Neill E."/>
            <person name="Emms D."/>
            <person name="Macleod O."/>
            <person name="Voorheis P."/>
            <person name="Matthews J."/>
            <person name="Matthews K."/>
            <person name="Carrington M."/>
        </authorList>
    </citation>
    <scope>NUCLEOTIDE SEQUENCE [LARGE SCALE GENOMIC DNA]</scope>
    <source>
        <strain evidence="12">Edinburgh</strain>
    </source>
</reference>
<keyword evidence="5" id="KW-0677">Repeat</keyword>
<dbReference type="GeneID" id="39987424"/>
<dbReference type="Gene3D" id="1.20.1280.290">
    <property type="match status" value="1"/>
</dbReference>
<dbReference type="PANTHER" id="PTHR13131">
    <property type="entry name" value="CYSTINOSIN"/>
    <property type="match status" value="1"/>
</dbReference>
<dbReference type="PANTHER" id="PTHR13131:SF5">
    <property type="entry name" value="CYSTINOSIN"/>
    <property type="match status" value="1"/>
</dbReference>
<dbReference type="VEuPathDB" id="TriTrypDB:TM35_000242320"/>
<feature type="transmembrane region" description="Helical" evidence="11">
    <location>
        <begin position="256"/>
        <end position="274"/>
    </location>
</feature>
<keyword evidence="6" id="KW-0769">Symport</keyword>
<feature type="transmembrane region" description="Helical" evidence="11">
    <location>
        <begin position="111"/>
        <end position="136"/>
    </location>
</feature>
<dbReference type="SMART" id="SM00679">
    <property type="entry name" value="CTNS"/>
    <property type="match status" value="2"/>
</dbReference>
<dbReference type="GO" id="GO:0015293">
    <property type="term" value="F:symporter activity"/>
    <property type="evidence" value="ECO:0007669"/>
    <property type="project" value="UniProtKB-KW"/>
</dbReference>
<dbReference type="Pfam" id="PF04193">
    <property type="entry name" value="PQ-loop"/>
    <property type="match status" value="2"/>
</dbReference>
<dbReference type="GO" id="GO:0015184">
    <property type="term" value="F:L-cystine transmembrane transporter activity"/>
    <property type="evidence" value="ECO:0007669"/>
    <property type="project" value="TreeGrafter"/>
</dbReference>
<keyword evidence="13" id="KW-1185">Reference proteome</keyword>
<comment type="similarity">
    <text evidence="2">Belongs to the cystinosin family.</text>
</comment>
<name>A0A1X0NQU0_9TRYP</name>
<evidence type="ECO:0000256" key="7">
    <source>
        <dbReference type="ARBA" id="ARBA00022989"/>
    </source>
</evidence>
<evidence type="ECO:0000256" key="11">
    <source>
        <dbReference type="SAM" id="Phobius"/>
    </source>
</evidence>
<comment type="catalytic activity">
    <reaction evidence="10">
        <text>L-cystine(out) + H(+)(out) = L-cystine(in) + H(+)(in)</text>
        <dbReference type="Rhea" id="RHEA:66172"/>
        <dbReference type="ChEBI" id="CHEBI:15378"/>
        <dbReference type="ChEBI" id="CHEBI:35491"/>
    </reaction>
    <physiologicalReaction direction="left-to-right" evidence="10">
        <dbReference type="Rhea" id="RHEA:66173"/>
    </physiologicalReaction>
</comment>
<gene>
    <name evidence="12" type="ORF">TM35_000242320</name>
</gene>
<dbReference type="InterPro" id="IPR005282">
    <property type="entry name" value="LC_transporter"/>
</dbReference>
<dbReference type="EMBL" id="NBCO01000024">
    <property type="protein sequence ID" value="ORC87082.1"/>
    <property type="molecule type" value="Genomic_DNA"/>
</dbReference>
<organism evidence="12 13">
    <name type="scientific">Trypanosoma theileri</name>
    <dbReference type="NCBI Taxonomy" id="67003"/>
    <lineage>
        <taxon>Eukaryota</taxon>
        <taxon>Discoba</taxon>
        <taxon>Euglenozoa</taxon>
        <taxon>Kinetoplastea</taxon>
        <taxon>Metakinetoplastina</taxon>
        <taxon>Trypanosomatida</taxon>
        <taxon>Trypanosomatidae</taxon>
        <taxon>Trypanosoma</taxon>
    </lineage>
</organism>
<evidence type="ECO:0000256" key="5">
    <source>
        <dbReference type="ARBA" id="ARBA00022737"/>
    </source>
</evidence>
<feature type="transmembrane region" description="Helical" evidence="11">
    <location>
        <begin position="325"/>
        <end position="348"/>
    </location>
</feature>
<dbReference type="AlphaFoldDB" id="A0A1X0NQU0"/>
<keyword evidence="7 11" id="KW-1133">Transmembrane helix</keyword>
<comment type="caution">
    <text evidence="12">The sequence shown here is derived from an EMBL/GenBank/DDBJ whole genome shotgun (WGS) entry which is preliminary data.</text>
</comment>
<feature type="transmembrane region" description="Helical" evidence="11">
    <location>
        <begin position="79"/>
        <end position="99"/>
    </location>
</feature>
<feature type="transmembrane region" description="Helical" evidence="11">
    <location>
        <begin position="286"/>
        <end position="305"/>
    </location>
</feature>
<dbReference type="NCBIfam" id="TIGR00951">
    <property type="entry name" value="2A43"/>
    <property type="match status" value="1"/>
</dbReference>
<evidence type="ECO:0000256" key="1">
    <source>
        <dbReference type="ARBA" id="ARBA00004155"/>
    </source>
</evidence>
<keyword evidence="9" id="KW-0458">Lysosome</keyword>
<dbReference type="Proteomes" id="UP000192257">
    <property type="component" value="Unassembled WGS sequence"/>
</dbReference>